<keyword evidence="4" id="KW-1185">Reference proteome</keyword>
<evidence type="ECO:0000313" key="3">
    <source>
        <dbReference type="EMBL" id="CAD5116628.1"/>
    </source>
</evidence>
<feature type="chain" id="PRO_5029799954" evidence="1">
    <location>
        <begin position="21"/>
        <end position="735"/>
    </location>
</feature>
<reference evidence="3 4" key="1">
    <citation type="submission" date="2020-08" db="EMBL/GenBank/DDBJ databases">
        <authorList>
            <person name="Hejnol A."/>
        </authorList>
    </citation>
    <scope>NUCLEOTIDE SEQUENCE [LARGE SCALE GENOMIC DNA]</scope>
</reference>
<name>A0A7I8VK74_9ANNE</name>
<dbReference type="PANTHER" id="PTHR39069">
    <property type="entry name" value="ECDYSONE-INDUCIBLE GENE E1, ISOFORM A"/>
    <property type="match status" value="1"/>
</dbReference>
<accession>A0A7I8VK74</accession>
<organism evidence="3 4">
    <name type="scientific">Dimorphilus gyrociliatus</name>
    <dbReference type="NCBI Taxonomy" id="2664684"/>
    <lineage>
        <taxon>Eukaryota</taxon>
        <taxon>Metazoa</taxon>
        <taxon>Spiralia</taxon>
        <taxon>Lophotrochozoa</taxon>
        <taxon>Annelida</taxon>
        <taxon>Polychaeta</taxon>
        <taxon>Polychaeta incertae sedis</taxon>
        <taxon>Dinophilidae</taxon>
        <taxon>Dimorphilus</taxon>
    </lineage>
</organism>
<feature type="domain" description="EB" evidence="2">
    <location>
        <begin position="507"/>
        <end position="561"/>
    </location>
</feature>
<evidence type="ECO:0000256" key="1">
    <source>
        <dbReference type="SAM" id="SignalP"/>
    </source>
</evidence>
<dbReference type="Pfam" id="PF01683">
    <property type="entry name" value="EB"/>
    <property type="match status" value="1"/>
</dbReference>
<protein>
    <submittedName>
        <fullName evidence="3">DgyrCDS5499</fullName>
    </submittedName>
</protein>
<dbReference type="PANTHER" id="PTHR39069:SF8">
    <property type="entry name" value="FI17111P1"/>
    <property type="match status" value="1"/>
</dbReference>
<evidence type="ECO:0000259" key="2">
    <source>
        <dbReference type="Pfam" id="PF01683"/>
    </source>
</evidence>
<dbReference type="AlphaFoldDB" id="A0A7I8VK74"/>
<dbReference type="EMBL" id="CAJFCJ010000006">
    <property type="protein sequence ID" value="CAD5116628.1"/>
    <property type="molecule type" value="Genomic_DNA"/>
</dbReference>
<dbReference type="InterPro" id="IPR006149">
    <property type="entry name" value="EB_dom"/>
</dbReference>
<dbReference type="OrthoDB" id="4473401at2759"/>
<feature type="signal peptide" evidence="1">
    <location>
        <begin position="1"/>
        <end position="20"/>
    </location>
</feature>
<sequence length="735" mass="82290">MNKMIALAIIGMALVASSFAALEYKSGDICALNSQCPTGFICNRKRDHYNCELGKCACPDHYYQDSDTCKKKSTEGQSCTVSSTCDTDLMCISSKCTKLVEKKLGATCDLSKDICLYSSCISSKCDCITGYFKDGEKCRLKKHKESCKSDNTENCEANLQCKSSVCECPDDYVWRKVKNEDGEDKDMCEHKDVERVMTSAKEGQSCGTKSYGGSRSNQIFLSYCVEDLKCNRCYGVDGDYNVCRGTAASILGRFFTCIISSHIVQSEYDKKLGDVCTKDWHCPASAFCDKSYSGGNLACEIGRCKCKKDFYPQNSECRATKPFGSTCTYSNECSANIQYGRCLNRRCSCINNKFYVERNGVCEIRNPKNYGQECLISSDLCLGNNVWCKLGKCACRTGYSRIENVCRLKKYQESCSTNDIRCESNLQCKASVCICRNGYQWSKYKNAHGKDFQGCILSTTEFVLNEVQNNEACDADCYNDNHCGTNYCCDKTSRNNELKCDYGSCKCKPGYFRINDTYCKESIGHGKDCDNNNQCNLEKYLTCINSKCQCPDKYKLEGDRCVLEMPVKLGQSCTDSKAQCEGNTECNNGKCECWSWLIEKEGKCVKGELDDNCDRDSQCEGGLRCKISKCGCDDQETPFRKFEAHYNQHTYICLDKDESAESDDRTAKGENYNCGTFKAEPSPNHYVYFATKCPGDLKCTDCRDAISSSYVCRGGAKSLMSSVVLIITVIFMILI</sequence>
<evidence type="ECO:0000313" key="4">
    <source>
        <dbReference type="Proteomes" id="UP000549394"/>
    </source>
</evidence>
<proteinExistence type="predicted"/>
<dbReference type="Proteomes" id="UP000549394">
    <property type="component" value="Unassembled WGS sequence"/>
</dbReference>
<gene>
    <name evidence="3" type="ORF">DGYR_LOCUS5233</name>
</gene>
<comment type="caution">
    <text evidence="3">The sequence shown here is derived from an EMBL/GenBank/DDBJ whole genome shotgun (WGS) entry which is preliminary data.</text>
</comment>
<keyword evidence="1" id="KW-0732">Signal</keyword>